<reference evidence="1 2" key="1">
    <citation type="submission" date="2013-11" db="EMBL/GenBank/DDBJ databases">
        <title>Genome sequencing of Stegodyphus mimosarum.</title>
        <authorList>
            <person name="Bechsgaard J."/>
        </authorList>
    </citation>
    <scope>NUCLEOTIDE SEQUENCE [LARGE SCALE GENOMIC DNA]</scope>
</reference>
<keyword evidence="2" id="KW-1185">Reference proteome</keyword>
<sequence length="81" mass="9174">MVKSYNAIIFGPKNVLMKNLKMTSKKVTINEKPKVTKMGFFRRSESVMPSGFKKPTEVNNTDASVTDNKNLIRRSSMICSE</sequence>
<evidence type="ECO:0000313" key="2">
    <source>
        <dbReference type="Proteomes" id="UP000054359"/>
    </source>
</evidence>
<proteinExistence type="predicted"/>
<protein>
    <submittedName>
        <fullName evidence="1">Uncharacterized protein</fullName>
    </submittedName>
</protein>
<name>A0A087UKA1_STEMI</name>
<feature type="non-terminal residue" evidence="1">
    <location>
        <position position="81"/>
    </location>
</feature>
<dbReference type="EMBL" id="KK120217">
    <property type="protein sequence ID" value="KFM77790.1"/>
    <property type="molecule type" value="Genomic_DNA"/>
</dbReference>
<organism evidence="1 2">
    <name type="scientific">Stegodyphus mimosarum</name>
    <name type="common">African social velvet spider</name>
    <dbReference type="NCBI Taxonomy" id="407821"/>
    <lineage>
        <taxon>Eukaryota</taxon>
        <taxon>Metazoa</taxon>
        <taxon>Ecdysozoa</taxon>
        <taxon>Arthropoda</taxon>
        <taxon>Chelicerata</taxon>
        <taxon>Arachnida</taxon>
        <taxon>Araneae</taxon>
        <taxon>Araneomorphae</taxon>
        <taxon>Entelegynae</taxon>
        <taxon>Eresoidea</taxon>
        <taxon>Eresidae</taxon>
        <taxon>Stegodyphus</taxon>
    </lineage>
</organism>
<accession>A0A087UKA1</accession>
<dbReference type="Proteomes" id="UP000054359">
    <property type="component" value="Unassembled WGS sequence"/>
</dbReference>
<gene>
    <name evidence="1" type="ORF">X975_04801</name>
</gene>
<dbReference type="AlphaFoldDB" id="A0A087UKA1"/>
<evidence type="ECO:0000313" key="1">
    <source>
        <dbReference type="EMBL" id="KFM77790.1"/>
    </source>
</evidence>